<comment type="caution">
    <text evidence="2">The sequence shown here is derived from an EMBL/GenBank/DDBJ whole genome shotgun (WGS) entry which is preliminary data.</text>
</comment>
<proteinExistence type="predicted"/>
<keyword evidence="3" id="KW-1185">Reference proteome</keyword>
<feature type="region of interest" description="Disordered" evidence="1">
    <location>
        <begin position="1"/>
        <end position="64"/>
    </location>
</feature>
<feature type="non-terminal residue" evidence="2">
    <location>
        <position position="1"/>
    </location>
</feature>
<gene>
    <name evidence="2" type="ORF">PACLA_8A034950</name>
</gene>
<dbReference type="OrthoDB" id="9908269at2759"/>
<protein>
    <submittedName>
        <fullName evidence="2">Uncharacterized protein</fullName>
    </submittedName>
</protein>
<dbReference type="Proteomes" id="UP001152795">
    <property type="component" value="Unassembled WGS sequence"/>
</dbReference>
<evidence type="ECO:0000313" key="3">
    <source>
        <dbReference type="Proteomes" id="UP001152795"/>
    </source>
</evidence>
<organism evidence="2 3">
    <name type="scientific">Paramuricea clavata</name>
    <name type="common">Red gorgonian</name>
    <name type="synonym">Violescent sea-whip</name>
    <dbReference type="NCBI Taxonomy" id="317549"/>
    <lineage>
        <taxon>Eukaryota</taxon>
        <taxon>Metazoa</taxon>
        <taxon>Cnidaria</taxon>
        <taxon>Anthozoa</taxon>
        <taxon>Octocorallia</taxon>
        <taxon>Malacalcyonacea</taxon>
        <taxon>Plexauridae</taxon>
        <taxon>Paramuricea</taxon>
    </lineage>
</organism>
<accession>A0A6S7LRD3</accession>
<name>A0A6S7LRD3_PARCT</name>
<dbReference type="AlphaFoldDB" id="A0A6S7LRD3"/>
<feature type="non-terminal residue" evidence="2">
    <location>
        <position position="307"/>
    </location>
</feature>
<evidence type="ECO:0000313" key="2">
    <source>
        <dbReference type="EMBL" id="CAB4041523.1"/>
    </source>
</evidence>
<feature type="compositionally biased region" description="Polar residues" evidence="1">
    <location>
        <begin position="10"/>
        <end position="35"/>
    </location>
</feature>
<evidence type="ECO:0000256" key="1">
    <source>
        <dbReference type="SAM" id="MobiDB-lite"/>
    </source>
</evidence>
<sequence length="307" mass="34284">YGLLNKSQDDSNINRAVSSPIQTVNPGVSDDQTAEVSADSEGEAIIPSKRPRGPNTFDESAEENDVETVVIDDEFTSPNSRWEASEELSTFLGTTNKRMNKFDRKTLVKSYPRPDVDEVYTPAMDDFLKPFIQGIMAPDKPHKDLQDNILDMFGSLCTIYENLLAMLDKVKDPTISPVLPTRKGFQTIYQQVVQQSLHPPRVSLSHEAVLNQEVQALLDKRAVHQVQNNDSTGFTSSLFVVPKKDGGNRPVVNLKPLNQFLISNLERSPEILALSMERYNARRGKVWGLFRGISSPPSLQAPSEAKR</sequence>
<dbReference type="InterPro" id="IPR043502">
    <property type="entry name" value="DNA/RNA_pol_sf"/>
</dbReference>
<dbReference type="Gene3D" id="3.10.10.10">
    <property type="entry name" value="HIV Type 1 Reverse Transcriptase, subunit A, domain 1"/>
    <property type="match status" value="1"/>
</dbReference>
<reference evidence="2" key="1">
    <citation type="submission" date="2020-04" db="EMBL/GenBank/DDBJ databases">
        <authorList>
            <person name="Alioto T."/>
            <person name="Alioto T."/>
            <person name="Gomez Garrido J."/>
        </authorList>
    </citation>
    <scope>NUCLEOTIDE SEQUENCE</scope>
    <source>
        <strain evidence="2">A484AB</strain>
    </source>
</reference>
<dbReference type="EMBL" id="CACRXK020028450">
    <property type="protein sequence ID" value="CAB4041523.1"/>
    <property type="molecule type" value="Genomic_DNA"/>
</dbReference>
<dbReference type="SUPFAM" id="SSF56672">
    <property type="entry name" value="DNA/RNA polymerases"/>
    <property type="match status" value="1"/>
</dbReference>